<evidence type="ECO:0000313" key="3">
    <source>
        <dbReference type="Proteomes" id="UP001066276"/>
    </source>
</evidence>
<keyword evidence="3" id="KW-1185">Reference proteome</keyword>
<gene>
    <name evidence="2" type="ORF">NDU88_003216</name>
</gene>
<sequence>MCKTDKNQAMLQFDQRKSQTSPGYRTVADVSGGADMPSGEELELRQILAAMHQSLTHIDILRRSISRYPFISSRQVAAPQLRVLLLVLRISTFSLVASVKPLPEGGVAPGSQADKPRPPEVRCQKKEAARQEERSWKALKLKRMPKEAVSEAKQLEMQRNAQGNHPGGQTREERERTDREKEKGGRIEHATVNARAAP</sequence>
<proteinExistence type="predicted"/>
<reference evidence="2" key="1">
    <citation type="journal article" date="2022" name="bioRxiv">
        <title>Sequencing and chromosome-scale assembly of the giantPleurodeles waltlgenome.</title>
        <authorList>
            <person name="Brown T."/>
            <person name="Elewa A."/>
            <person name="Iarovenko S."/>
            <person name="Subramanian E."/>
            <person name="Araus A.J."/>
            <person name="Petzold A."/>
            <person name="Susuki M."/>
            <person name="Suzuki K.-i.T."/>
            <person name="Hayashi T."/>
            <person name="Toyoda A."/>
            <person name="Oliveira C."/>
            <person name="Osipova E."/>
            <person name="Leigh N.D."/>
            <person name="Simon A."/>
            <person name="Yun M.H."/>
        </authorList>
    </citation>
    <scope>NUCLEOTIDE SEQUENCE</scope>
    <source>
        <strain evidence="2">20211129_DDA</strain>
        <tissue evidence="2">Liver</tissue>
    </source>
</reference>
<feature type="compositionally biased region" description="Basic and acidic residues" evidence="1">
    <location>
        <begin position="144"/>
        <end position="156"/>
    </location>
</feature>
<protein>
    <submittedName>
        <fullName evidence="2">Uncharacterized protein</fullName>
    </submittedName>
</protein>
<organism evidence="2 3">
    <name type="scientific">Pleurodeles waltl</name>
    <name type="common">Iberian ribbed newt</name>
    <dbReference type="NCBI Taxonomy" id="8319"/>
    <lineage>
        <taxon>Eukaryota</taxon>
        <taxon>Metazoa</taxon>
        <taxon>Chordata</taxon>
        <taxon>Craniata</taxon>
        <taxon>Vertebrata</taxon>
        <taxon>Euteleostomi</taxon>
        <taxon>Amphibia</taxon>
        <taxon>Batrachia</taxon>
        <taxon>Caudata</taxon>
        <taxon>Salamandroidea</taxon>
        <taxon>Salamandridae</taxon>
        <taxon>Pleurodelinae</taxon>
        <taxon>Pleurodeles</taxon>
    </lineage>
</organism>
<dbReference type="EMBL" id="JANPWB010000014">
    <property type="protein sequence ID" value="KAJ1098100.1"/>
    <property type="molecule type" value="Genomic_DNA"/>
</dbReference>
<dbReference type="AlphaFoldDB" id="A0AAV7M2T1"/>
<accession>A0AAV7M2T1</accession>
<feature type="compositionally biased region" description="Basic and acidic residues" evidence="1">
    <location>
        <begin position="114"/>
        <end position="136"/>
    </location>
</feature>
<feature type="region of interest" description="Disordered" evidence="1">
    <location>
        <begin position="101"/>
        <end position="198"/>
    </location>
</feature>
<feature type="compositionally biased region" description="Basic and acidic residues" evidence="1">
    <location>
        <begin position="170"/>
        <end position="189"/>
    </location>
</feature>
<comment type="caution">
    <text evidence="2">The sequence shown here is derived from an EMBL/GenBank/DDBJ whole genome shotgun (WGS) entry which is preliminary data.</text>
</comment>
<name>A0AAV7M2T1_PLEWA</name>
<evidence type="ECO:0000313" key="2">
    <source>
        <dbReference type="EMBL" id="KAJ1098100.1"/>
    </source>
</evidence>
<dbReference type="Proteomes" id="UP001066276">
    <property type="component" value="Chromosome 10"/>
</dbReference>
<evidence type="ECO:0000256" key="1">
    <source>
        <dbReference type="SAM" id="MobiDB-lite"/>
    </source>
</evidence>